<feature type="transmembrane region" description="Helical" evidence="5">
    <location>
        <begin position="66"/>
        <end position="86"/>
    </location>
</feature>
<evidence type="ECO:0000313" key="6">
    <source>
        <dbReference type="EMBL" id="MBP1903595.1"/>
    </source>
</evidence>
<feature type="transmembrane region" description="Helical" evidence="5">
    <location>
        <begin position="36"/>
        <end position="60"/>
    </location>
</feature>
<dbReference type="PANTHER" id="PTHR35529:SF2">
    <property type="entry name" value="SPORULATION PROTEIN YTAF-RELATED"/>
    <property type="match status" value="1"/>
</dbReference>
<feature type="transmembrane region" description="Helical" evidence="5">
    <location>
        <begin position="6"/>
        <end position="29"/>
    </location>
</feature>
<evidence type="ECO:0000256" key="2">
    <source>
        <dbReference type="ARBA" id="ARBA00022692"/>
    </source>
</evidence>
<dbReference type="EMBL" id="JAGGKG010000001">
    <property type="protein sequence ID" value="MBP1903595.1"/>
    <property type="molecule type" value="Genomic_DNA"/>
</dbReference>
<evidence type="ECO:0000256" key="3">
    <source>
        <dbReference type="ARBA" id="ARBA00022989"/>
    </source>
</evidence>
<accession>A0ABS4FLZ6</accession>
<dbReference type="Proteomes" id="UP001519272">
    <property type="component" value="Unassembled WGS sequence"/>
</dbReference>
<evidence type="ECO:0000256" key="1">
    <source>
        <dbReference type="ARBA" id="ARBA00022475"/>
    </source>
</evidence>
<proteinExistence type="predicted"/>
<dbReference type="Pfam" id="PF02659">
    <property type="entry name" value="Mntp"/>
    <property type="match status" value="1"/>
</dbReference>
<reference evidence="6 7" key="1">
    <citation type="submission" date="2021-03" db="EMBL/GenBank/DDBJ databases">
        <title>Genomic Encyclopedia of Type Strains, Phase IV (KMG-IV): sequencing the most valuable type-strain genomes for metagenomic binning, comparative biology and taxonomic classification.</title>
        <authorList>
            <person name="Goeker M."/>
        </authorList>
    </citation>
    <scope>NUCLEOTIDE SEQUENCE [LARGE SCALE GENOMIC DNA]</scope>
    <source>
        <strain evidence="6 7">DSM 14349</strain>
    </source>
</reference>
<dbReference type="InterPro" id="IPR003810">
    <property type="entry name" value="Mntp/YtaF"/>
</dbReference>
<evidence type="ECO:0000313" key="7">
    <source>
        <dbReference type="Proteomes" id="UP001519272"/>
    </source>
</evidence>
<keyword evidence="2 5" id="KW-0812">Transmembrane</keyword>
<evidence type="ECO:0000256" key="5">
    <source>
        <dbReference type="SAM" id="Phobius"/>
    </source>
</evidence>
<keyword evidence="3 5" id="KW-1133">Transmembrane helix</keyword>
<keyword evidence="4 5" id="KW-0472">Membrane</keyword>
<keyword evidence="7" id="KW-1185">Reference proteome</keyword>
<keyword evidence="1" id="KW-1003">Cell membrane</keyword>
<dbReference type="InterPro" id="IPR014205">
    <property type="entry name" value="Spore_YtaF"/>
</dbReference>
<feature type="transmembrane region" description="Helical" evidence="5">
    <location>
        <begin position="181"/>
        <end position="198"/>
    </location>
</feature>
<comment type="caution">
    <text evidence="6">The sequence shown here is derived from an EMBL/GenBank/DDBJ whole genome shotgun (WGS) entry which is preliminary data.</text>
</comment>
<dbReference type="NCBIfam" id="TIGR02840">
    <property type="entry name" value="spore_YtaF"/>
    <property type="match status" value="1"/>
</dbReference>
<name>A0ABS4FLZ6_9BACL</name>
<gene>
    <name evidence="6" type="ORF">J2Z32_000207</name>
</gene>
<protein>
    <submittedName>
        <fullName evidence="6">Sporulation protein YtaF</fullName>
    </submittedName>
</protein>
<organism evidence="6 7">
    <name type="scientific">Paenibacillus turicensis</name>
    <dbReference type="NCBI Taxonomy" id="160487"/>
    <lineage>
        <taxon>Bacteria</taxon>
        <taxon>Bacillati</taxon>
        <taxon>Bacillota</taxon>
        <taxon>Bacilli</taxon>
        <taxon>Bacillales</taxon>
        <taxon>Paenibacillaceae</taxon>
        <taxon>Paenibacillus</taxon>
    </lineage>
</organism>
<dbReference type="PANTHER" id="PTHR35529">
    <property type="entry name" value="MANGANESE EFFLUX PUMP MNTP-RELATED"/>
    <property type="match status" value="1"/>
</dbReference>
<sequence length="202" mass="21784">MDSYNLWIIIVIGLASNLDNAGVGIAYGVRNIRIPWYSNLTISFISFLATLVSGLFGNWISTHIPVWISHLIGTIVIVSVGVWVLLQPLANQLRARHNNSNNFTHFISNPEKADKDQSQSISLPESILLGTALAMNALAGGFNAGITSLNIWCTSLAVGVISYVLLWACAALGAKYIAERFGNVATVISGLLLVLIGINQMF</sequence>
<feature type="transmembrane region" description="Helical" evidence="5">
    <location>
        <begin position="152"/>
        <end position="174"/>
    </location>
</feature>
<evidence type="ECO:0000256" key="4">
    <source>
        <dbReference type="ARBA" id="ARBA00023136"/>
    </source>
</evidence>